<dbReference type="Pfam" id="PF07762">
    <property type="entry name" value="DUF1618"/>
    <property type="match status" value="1"/>
</dbReference>
<evidence type="ECO:0000256" key="1">
    <source>
        <dbReference type="SAM" id="MobiDB-lite"/>
    </source>
</evidence>
<evidence type="ECO:0000313" key="3">
    <source>
        <dbReference type="EnsemblPlants" id="OGLUM03G32220.1"/>
    </source>
</evidence>
<feature type="domain" description="DUF1618" evidence="2">
    <location>
        <begin position="253"/>
        <end position="379"/>
    </location>
</feature>
<dbReference type="Gramene" id="OGLUM03G32220.1">
    <property type="protein sequence ID" value="OGLUM03G32220.1"/>
    <property type="gene ID" value="OGLUM03G32220"/>
</dbReference>
<dbReference type="eggNOG" id="ENOG502R5AQ">
    <property type="taxonomic scope" value="Eukaryota"/>
</dbReference>
<dbReference type="HOGENOM" id="CLU_028502_4_2_1"/>
<protein>
    <recommendedName>
        <fullName evidence="2">DUF1618 domain-containing protein</fullName>
    </recommendedName>
</protein>
<dbReference type="PANTHER" id="PTHR33086">
    <property type="entry name" value="OS05G0468200 PROTEIN-RELATED"/>
    <property type="match status" value="1"/>
</dbReference>
<accession>A0A0D9ZCH8</accession>
<feature type="region of interest" description="Disordered" evidence="1">
    <location>
        <begin position="451"/>
        <end position="476"/>
    </location>
</feature>
<dbReference type="PANTHER" id="PTHR33086:SF94">
    <property type="entry name" value="EXPRESSED PROTEIN"/>
    <property type="match status" value="1"/>
</dbReference>
<evidence type="ECO:0000313" key="4">
    <source>
        <dbReference type="Proteomes" id="UP000026961"/>
    </source>
</evidence>
<reference evidence="3" key="2">
    <citation type="submission" date="2018-05" db="EMBL/GenBank/DDBJ databases">
        <title>OgluRS3 (Oryza glumaepatula Reference Sequence Version 3).</title>
        <authorList>
            <person name="Zhang J."/>
            <person name="Kudrna D."/>
            <person name="Lee S."/>
            <person name="Talag J."/>
            <person name="Welchert J."/>
            <person name="Wing R.A."/>
        </authorList>
    </citation>
    <scope>NUCLEOTIDE SEQUENCE [LARGE SCALE GENOMIC DNA]</scope>
</reference>
<evidence type="ECO:0000259" key="2">
    <source>
        <dbReference type="Pfam" id="PF07762"/>
    </source>
</evidence>
<reference evidence="3" key="1">
    <citation type="submission" date="2015-04" db="UniProtKB">
        <authorList>
            <consortium name="EnsemblPlants"/>
        </authorList>
    </citation>
    <scope>IDENTIFICATION</scope>
</reference>
<name>A0A0D9ZCH8_9ORYZ</name>
<dbReference type="Proteomes" id="UP000026961">
    <property type="component" value="Chromosome 3"/>
</dbReference>
<dbReference type="AlphaFoldDB" id="A0A0D9ZCH8"/>
<organism evidence="3">
    <name type="scientific">Oryza glumipatula</name>
    <dbReference type="NCBI Taxonomy" id="40148"/>
    <lineage>
        <taxon>Eukaryota</taxon>
        <taxon>Viridiplantae</taxon>
        <taxon>Streptophyta</taxon>
        <taxon>Embryophyta</taxon>
        <taxon>Tracheophyta</taxon>
        <taxon>Spermatophyta</taxon>
        <taxon>Magnoliopsida</taxon>
        <taxon>Liliopsida</taxon>
        <taxon>Poales</taxon>
        <taxon>Poaceae</taxon>
        <taxon>BOP clade</taxon>
        <taxon>Oryzoideae</taxon>
        <taxon>Oryzeae</taxon>
        <taxon>Oryzinae</taxon>
        <taxon>Oryza</taxon>
    </lineage>
</organism>
<dbReference type="InterPro" id="IPR011676">
    <property type="entry name" value="DUF1618"/>
</dbReference>
<proteinExistence type="predicted"/>
<dbReference type="EnsemblPlants" id="OGLUM03G32220.1">
    <property type="protein sequence ID" value="OGLUM03G32220.1"/>
    <property type="gene ID" value="OGLUM03G32220"/>
</dbReference>
<keyword evidence="4" id="KW-1185">Reference proteome</keyword>
<sequence>MATDAPLPSWVVLNSAVRIAPGAVENEPEWAIKCSHRQAYPYAWRGVKEASASMARDVTLLARLVEPPDLSSLYIRLPADELRRPRFPMPDSGNGDDDEILDGDVSLSEGPLLRASVRAADEKLVILTSTLPDCDRASFYLIYNATKTSLSMIPLLPSYCSPSFTIRPLPMRRRSGGDGGDGDYSLAIMARTSVLDEQTRDPIDRDVLCLWPPPASAKPLPLSGRRGIEPWWVKQPHFPSQKPGSFVADTAFWADLAHGVLYCNCDDVLAGGYDVQFHYLGLPMECRLDDVDSCTGRGNPAEHRTMSYVGDSIKFVSIGDGLHPDLKVWALLPATMEWKKLHELSMATLWGLEGFKNAGLPENLPIHPILSTQQDGVLYLVLPAEEKVEEDIVVAVEEEDVAVTEQRYLFGLDVCNKRILSSRHLPDSGYLLGFDMFRCLDERCLCPHAAPSTDENGARPIPATRKRKLTSSPSPP</sequence>